<sequence>MKKIAFAAAALMTLATAPAFAADACTVAADKWQPEEALTAKLTSEGWTVRQIKKDKGCYEAYAVKTDGTRMESLFDPATLDLVDVPAD</sequence>
<accession>A0A5B9DT64</accession>
<evidence type="ECO:0000313" key="2">
    <source>
        <dbReference type="Proteomes" id="UP000321062"/>
    </source>
</evidence>
<proteinExistence type="predicted"/>
<dbReference type="EMBL" id="CP041690">
    <property type="protein sequence ID" value="QEE21979.1"/>
    <property type="molecule type" value="Genomic_DNA"/>
</dbReference>
<evidence type="ECO:0000313" key="1">
    <source>
        <dbReference type="EMBL" id="QEE21979.1"/>
    </source>
</evidence>
<keyword evidence="2" id="KW-1185">Reference proteome</keyword>
<name>A0A5B9DT64_9HYPH</name>
<dbReference type="OrthoDB" id="7365433at2"/>
<dbReference type="KEGG" id="yti:FNA67_18145"/>
<organism evidence="1 2">
    <name type="scientific">Paradevosia tibetensis</name>
    <dbReference type="NCBI Taxonomy" id="1447062"/>
    <lineage>
        <taxon>Bacteria</taxon>
        <taxon>Pseudomonadati</taxon>
        <taxon>Pseudomonadota</taxon>
        <taxon>Alphaproteobacteria</taxon>
        <taxon>Hyphomicrobiales</taxon>
        <taxon>Devosiaceae</taxon>
        <taxon>Paradevosia</taxon>
    </lineage>
</organism>
<gene>
    <name evidence="1" type="ORF">FNA67_18145</name>
</gene>
<dbReference type="AlphaFoldDB" id="A0A5B9DT64"/>
<protein>
    <submittedName>
        <fullName evidence="1">PepSY domain-containing protein</fullName>
    </submittedName>
</protein>
<dbReference type="Proteomes" id="UP000321062">
    <property type="component" value="Chromosome"/>
</dbReference>
<reference evidence="1 2" key="1">
    <citation type="journal article" date="2015" name="Int. J. Syst. Evol. Microbiol.">
        <title>Youhaiella tibetensis gen. nov., sp. nov., isolated from subsurface sediment.</title>
        <authorList>
            <person name="Wang Y.X."/>
            <person name="Huang F.Q."/>
            <person name="Nogi Y."/>
            <person name="Pang S.J."/>
            <person name="Wang P.K."/>
            <person name="Lv J."/>
        </authorList>
    </citation>
    <scope>NUCLEOTIDE SEQUENCE [LARGE SCALE GENOMIC DNA]</scope>
    <source>
        <strain evidence="2">fig4</strain>
    </source>
</reference>
<dbReference type="Pfam" id="PF13670">
    <property type="entry name" value="PepSY_2"/>
    <property type="match status" value="1"/>
</dbReference>
<dbReference type="InterPro" id="IPR025711">
    <property type="entry name" value="PepSY"/>
</dbReference>
<dbReference type="RefSeq" id="WP_049706475.1">
    <property type="nucleotide sequence ID" value="NZ_BMFM01000002.1"/>
</dbReference>